<dbReference type="EMBL" id="CP001055">
    <property type="protein sequence ID" value="ACC98137.1"/>
    <property type="molecule type" value="Genomic_DNA"/>
</dbReference>
<feature type="transmembrane region" description="Helical" evidence="1">
    <location>
        <begin position="20"/>
        <end position="44"/>
    </location>
</feature>
<evidence type="ECO:0000256" key="1">
    <source>
        <dbReference type="SAM" id="Phobius"/>
    </source>
</evidence>
<dbReference type="Proteomes" id="UP000001029">
    <property type="component" value="Chromosome"/>
</dbReference>
<protein>
    <submittedName>
        <fullName evidence="2">PilE-like protein</fullName>
    </submittedName>
</protein>
<evidence type="ECO:0000313" key="3">
    <source>
        <dbReference type="Proteomes" id="UP000001029"/>
    </source>
</evidence>
<keyword evidence="1" id="KW-0472">Membrane</keyword>
<keyword evidence="3" id="KW-1185">Reference proteome</keyword>
<keyword evidence="1" id="KW-1133">Transmembrane helix</keyword>
<sequence length="173" mass="18791">MGKITNILNKKITPLNGSSGFTMMELLVIFILVAVLAQIAIVAYRRSVEDAKLDRAKAIFEEVMLGHQKFMIDNPSARLNSGPLNLVTKGSCDLGNRYTGFGGTIFSPNVLINCGYVQARNWAEADFIFNICGVSSFNNCATGIGGTMVGKESAGRYKDKVFLYYTSQGVVAK</sequence>
<proteinExistence type="predicted"/>
<organism evidence="2 3">
    <name type="scientific">Elusimicrobium minutum (strain Pei191)</name>
    <dbReference type="NCBI Taxonomy" id="445932"/>
    <lineage>
        <taxon>Bacteria</taxon>
        <taxon>Pseudomonadati</taxon>
        <taxon>Elusimicrobiota</taxon>
        <taxon>Elusimicrobia</taxon>
        <taxon>Elusimicrobiales</taxon>
        <taxon>Elusimicrobiaceae</taxon>
        <taxon>Elusimicrobium</taxon>
    </lineage>
</organism>
<dbReference type="Gene3D" id="3.30.700.10">
    <property type="entry name" value="Glycoprotein, Type 4 Pilin"/>
    <property type="match status" value="1"/>
</dbReference>
<dbReference type="STRING" id="445932.Emin_0582"/>
<accession>B2KC10</accession>
<gene>
    <name evidence="2" type="ordered locus">Emin_0582</name>
</gene>
<keyword evidence="1" id="KW-0812">Transmembrane</keyword>
<reference evidence="2 3" key="1">
    <citation type="journal article" date="2009" name="Appl. Environ. Microbiol.">
        <title>Genomic analysis of 'Elusimicrobium minutum,' the first cultivated representative of the phylum 'Elusimicrobia' (formerly termite group 1).</title>
        <authorList>
            <person name="Herlemann D.P.R."/>
            <person name="Geissinger O."/>
            <person name="Ikeda-Ohtsubo W."/>
            <person name="Kunin V."/>
            <person name="Sun H."/>
            <person name="Lapidus A."/>
            <person name="Hugenholtz P."/>
            <person name="Brune A."/>
        </authorList>
    </citation>
    <scope>NUCLEOTIDE SEQUENCE [LARGE SCALE GENOMIC DNA]</scope>
    <source>
        <strain evidence="2 3">Pei191</strain>
    </source>
</reference>
<dbReference type="RefSeq" id="WP_012414752.1">
    <property type="nucleotide sequence ID" value="NC_010644.1"/>
</dbReference>
<dbReference type="KEGG" id="emi:Emin_0582"/>
<dbReference type="AlphaFoldDB" id="B2KC10"/>
<evidence type="ECO:0000313" key="2">
    <source>
        <dbReference type="EMBL" id="ACC98137.1"/>
    </source>
</evidence>
<name>B2KC10_ELUMP</name>
<dbReference type="HOGENOM" id="CLU_1545222_0_0_0"/>
<dbReference type="InterPro" id="IPR045584">
    <property type="entry name" value="Pilin-like"/>
</dbReference>
<dbReference type="SUPFAM" id="SSF54523">
    <property type="entry name" value="Pili subunits"/>
    <property type="match status" value="1"/>
</dbReference>